<dbReference type="Gene3D" id="3.40.960.10">
    <property type="entry name" value="VSR Endonuclease"/>
    <property type="match status" value="1"/>
</dbReference>
<name>A0A418YRV5_9SPHN</name>
<reference evidence="2 3" key="1">
    <citation type="submission" date="2018-08" db="EMBL/GenBank/DDBJ databases">
        <title>Sphingobium sp. EO9.</title>
        <authorList>
            <person name="Park Y."/>
            <person name="Kim K.H."/>
            <person name="Jeon C.O."/>
        </authorList>
    </citation>
    <scope>NUCLEOTIDE SEQUENCE [LARGE SCALE GENOMIC DNA]</scope>
    <source>
        <strain evidence="2 3">EO9</strain>
    </source>
</reference>
<dbReference type="EMBL" id="QVRA01000010">
    <property type="protein sequence ID" value="RJG54396.1"/>
    <property type="molecule type" value="Genomic_DNA"/>
</dbReference>
<dbReference type="Proteomes" id="UP000283469">
    <property type="component" value="Unassembled WGS sequence"/>
</dbReference>
<dbReference type="InterPro" id="IPR007569">
    <property type="entry name" value="DUF559"/>
</dbReference>
<evidence type="ECO:0000313" key="2">
    <source>
        <dbReference type="EMBL" id="RJG54396.1"/>
    </source>
</evidence>
<sequence length="134" mass="15255">MPPNRKTVEKARKFRRALTPPEVILWQWMRGRPQGLKFRRQHPLGFYVLDFYYAAARIAIEVDGAVHDDPRQMAHDAQRDAWIAAQGVRIIRIRAADVLADLDAVARHILDRCAFPLHQPSAGPPPHAAHGEEL</sequence>
<dbReference type="InterPro" id="IPR011335">
    <property type="entry name" value="Restrct_endonuc-II-like"/>
</dbReference>
<dbReference type="PANTHER" id="PTHR38590:SF1">
    <property type="entry name" value="BLL0828 PROTEIN"/>
    <property type="match status" value="1"/>
</dbReference>
<dbReference type="GO" id="GO:0004519">
    <property type="term" value="F:endonuclease activity"/>
    <property type="evidence" value="ECO:0007669"/>
    <property type="project" value="UniProtKB-KW"/>
</dbReference>
<keyword evidence="2" id="KW-0540">Nuclease</keyword>
<dbReference type="SUPFAM" id="SSF52980">
    <property type="entry name" value="Restriction endonuclease-like"/>
    <property type="match status" value="1"/>
</dbReference>
<comment type="caution">
    <text evidence="2">The sequence shown here is derived from an EMBL/GenBank/DDBJ whole genome shotgun (WGS) entry which is preliminary data.</text>
</comment>
<evidence type="ECO:0000259" key="1">
    <source>
        <dbReference type="Pfam" id="PF04480"/>
    </source>
</evidence>
<dbReference type="CDD" id="cd01038">
    <property type="entry name" value="Endonuclease_DUF559"/>
    <property type="match status" value="1"/>
</dbReference>
<dbReference type="Pfam" id="PF04480">
    <property type="entry name" value="DUF559"/>
    <property type="match status" value="1"/>
</dbReference>
<feature type="domain" description="DUF559" evidence="1">
    <location>
        <begin position="7"/>
        <end position="113"/>
    </location>
</feature>
<keyword evidence="2" id="KW-0255">Endonuclease</keyword>
<keyword evidence="2" id="KW-0378">Hydrolase</keyword>
<organism evidence="2 3">
    <name type="scientific">Sphingobium terrigena</name>
    <dbReference type="NCBI Taxonomy" id="2304063"/>
    <lineage>
        <taxon>Bacteria</taxon>
        <taxon>Pseudomonadati</taxon>
        <taxon>Pseudomonadota</taxon>
        <taxon>Alphaproteobacteria</taxon>
        <taxon>Sphingomonadales</taxon>
        <taxon>Sphingomonadaceae</taxon>
        <taxon>Sphingobium</taxon>
    </lineage>
</organism>
<protein>
    <submittedName>
        <fullName evidence="2">Endonuclease domain-containing protein</fullName>
    </submittedName>
</protein>
<dbReference type="AlphaFoldDB" id="A0A418YRV5"/>
<proteinExistence type="predicted"/>
<keyword evidence="3" id="KW-1185">Reference proteome</keyword>
<dbReference type="PANTHER" id="PTHR38590">
    <property type="entry name" value="BLL0828 PROTEIN"/>
    <property type="match status" value="1"/>
</dbReference>
<gene>
    <name evidence="2" type="ORF">D0Z70_12885</name>
</gene>
<accession>A0A418YRV5</accession>
<dbReference type="RefSeq" id="WP_119747020.1">
    <property type="nucleotide sequence ID" value="NZ_QVRA01000010.1"/>
</dbReference>
<dbReference type="InterPro" id="IPR047216">
    <property type="entry name" value="Endonuclease_DUF559_bact"/>
</dbReference>
<dbReference type="OrthoDB" id="9798754at2"/>
<evidence type="ECO:0000313" key="3">
    <source>
        <dbReference type="Proteomes" id="UP000283469"/>
    </source>
</evidence>